<keyword evidence="3" id="KW-1185">Reference proteome</keyword>
<accession>A0A6A6IX66</accession>
<dbReference type="Proteomes" id="UP000800094">
    <property type="component" value="Unassembled WGS sequence"/>
</dbReference>
<feature type="region of interest" description="Disordered" evidence="1">
    <location>
        <begin position="150"/>
        <end position="173"/>
    </location>
</feature>
<evidence type="ECO:0000256" key="1">
    <source>
        <dbReference type="SAM" id="MobiDB-lite"/>
    </source>
</evidence>
<sequence>MGSCHMPMSMPRTALPVQWPSWKATVAFAQACPLDSDGKRKLRTMLTWHVPDKSNVVPCSDFLHEWTRPWRAAHEPISRLHLANPGPAIDSMKGDLGVEGVSPPYARGLWLGLHRDSPGARRKAKTSQDNGPPEMRYRLMKDWYGPCGDSCNSGGGREPSQSDANRRMLFASA</sequence>
<reference evidence="2" key="1">
    <citation type="journal article" date="2020" name="Stud. Mycol.">
        <title>101 Dothideomycetes genomes: a test case for predicting lifestyles and emergence of pathogens.</title>
        <authorList>
            <person name="Haridas S."/>
            <person name="Albert R."/>
            <person name="Binder M."/>
            <person name="Bloem J."/>
            <person name="Labutti K."/>
            <person name="Salamov A."/>
            <person name="Andreopoulos B."/>
            <person name="Baker S."/>
            <person name="Barry K."/>
            <person name="Bills G."/>
            <person name="Bluhm B."/>
            <person name="Cannon C."/>
            <person name="Castanera R."/>
            <person name="Culley D."/>
            <person name="Daum C."/>
            <person name="Ezra D."/>
            <person name="Gonzalez J."/>
            <person name="Henrissat B."/>
            <person name="Kuo A."/>
            <person name="Liang C."/>
            <person name="Lipzen A."/>
            <person name="Lutzoni F."/>
            <person name="Magnuson J."/>
            <person name="Mondo S."/>
            <person name="Nolan M."/>
            <person name="Ohm R."/>
            <person name="Pangilinan J."/>
            <person name="Park H.-J."/>
            <person name="Ramirez L."/>
            <person name="Alfaro M."/>
            <person name="Sun H."/>
            <person name="Tritt A."/>
            <person name="Yoshinaga Y."/>
            <person name="Zwiers L.-H."/>
            <person name="Turgeon B."/>
            <person name="Goodwin S."/>
            <person name="Spatafora J."/>
            <person name="Crous P."/>
            <person name="Grigoriev I."/>
        </authorList>
    </citation>
    <scope>NUCLEOTIDE SEQUENCE</scope>
    <source>
        <strain evidence="2">CBS 122368</strain>
    </source>
</reference>
<organism evidence="2 3">
    <name type="scientific">Trematosphaeria pertusa</name>
    <dbReference type="NCBI Taxonomy" id="390896"/>
    <lineage>
        <taxon>Eukaryota</taxon>
        <taxon>Fungi</taxon>
        <taxon>Dikarya</taxon>
        <taxon>Ascomycota</taxon>
        <taxon>Pezizomycotina</taxon>
        <taxon>Dothideomycetes</taxon>
        <taxon>Pleosporomycetidae</taxon>
        <taxon>Pleosporales</taxon>
        <taxon>Massarineae</taxon>
        <taxon>Trematosphaeriaceae</taxon>
        <taxon>Trematosphaeria</taxon>
    </lineage>
</organism>
<protein>
    <submittedName>
        <fullName evidence="2">Uncharacterized protein</fullName>
    </submittedName>
</protein>
<dbReference type="RefSeq" id="XP_033689960.1">
    <property type="nucleotide sequence ID" value="XM_033827914.1"/>
</dbReference>
<evidence type="ECO:0000313" key="3">
    <source>
        <dbReference type="Proteomes" id="UP000800094"/>
    </source>
</evidence>
<name>A0A6A6IX66_9PLEO</name>
<dbReference type="AlphaFoldDB" id="A0A6A6IX66"/>
<proteinExistence type="predicted"/>
<dbReference type="EMBL" id="ML987190">
    <property type="protein sequence ID" value="KAF2254956.1"/>
    <property type="molecule type" value="Genomic_DNA"/>
</dbReference>
<gene>
    <name evidence="2" type="ORF">BU26DRAFT_514786</name>
</gene>
<feature type="region of interest" description="Disordered" evidence="1">
    <location>
        <begin position="116"/>
        <end position="135"/>
    </location>
</feature>
<dbReference type="GeneID" id="54581244"/>
<evidence type="ECO:0000313" key="2">
    <source>
        <dbReference type="EMBL" id="KAF2254956.1"/>
    </source>
</evidence>